<evidence type="ECO:0000256" key="1">
    <source>
        <dbReference type="ARBA" id="ARBA00004477"/>
    </source>
</evidence>
<dbReference type="RefSeq" id="XP_004515379.2">
    <property type="nucleotide sequence ID" value="XM_004515322.3"/>
</dbReference>
<comment type="similarity">
    <text evidence="9">Belongs to the auxin efflux carrier (TC 2.A.69.2) family.</text>
</comment>
<keyword evidence="2" id="KW-0813">Transport</keyword>
<feature type="transmembrane region" description="Helical" evidence="10">
    <location>
        <begin position="324"/>
        <end position="344"/>
    </location>
</feature>
<dbReference type="GO" id="GO:0005789">
    <property type="term" value="C:endoplasmic reticulum membrane"/>
    <property type="evidence" value="ECO:0007669"/>
    <property type="project" value="UniProtKB-SubCell"/>
</dbReference>
<evidence type="ECO:0000256" key="4">
    <source>
        <dbReference type="ARBA" id="ARBA00022824"/>
    </source>
</evidence>
<keyword evidence="4" id="KW-0256">Endoplasmic reticulum</keyword>
<keyword evidence="6 10" id="KW-0472">Membrane</keyword>
<keyword evidence="5 10" id="KW-1133">Transmembrane helix</keyword>
<feature type="transmembrane region" description="Helical" evidence="10">
    <location>
        <begin position="105"/>
        <end position="127"/>
    </location>
</feature>
<evidence type="ECO:0000313" key="11">
    <source>
        <dbReference type="Proteomes" id="UP000087171"/>
    </source>
</evidence>
<dbReference type="Pfam" id="PF03547">
    <property type="entry name" value="Mem_trans"/>
    <property type="match status" value="1"/>
</dbReference>
<protein>
    <submittedName>
        <fullName evidence="12">Protein PIN-LIKES 3-like</fullName>
    </submittedName>
</protein>
<name>A0A1S2Z5E1_CICAR</name>
<proteinExistence type="inferred from homology"/>
<evidence type="ECO:0000256" key="6">
    <source>
        <dbReference type="ARBA" id="ARBA00023136"/>
    </source>
</evidence>
<comment type="function">
    <text evidence="8">Involved in cellular auxin homeostasis by regulating auxin metabolism. Regulates intracellular auxin accumulation at the endoplasmic reticulum and thus auxin availability for nuclear auxin signaling.</text>
</comment>
<feature type="transmembrane region" description="Helical" evidence="10">
    <location>
        <begin position="364"/>
        <end position="384"/>
    </location>
</feature>
<feature type="transmembrane region" description="Helical" evidence="10">
    <location>
        <begin position="70"/>
        <end position="93"/>
    </location>
</feature>
<evidence type="ECO:0000256" key="8">
    <source>
        <dbReference type="ARBA" id="ARBA00025100"/>
    </source>
</evidence>
<feature type="transmembrane region" description="Helical" evidence="10">
    <location>
        <begin position="45"/>
        <end position="64"/>
    </location>
</feature>
<feature type="transmembrane region" description="Helical" evidence="10">
    <location>
        <begin position="6"/>
        <end position="33"/>
    </location>
</feature>
<keyword evidence="3 10" id="KW-0812">Transmembrane</keyword>
<dbReference type="InterPro" id="IPR045033">
    <property type="entry name" value="PILS1/3/4/5/7"/>
</dbReference>
<dbReference type="GO" id="GO:0080162">
    <property type="term" value="P:endoplasmic reticulum to cytosol auxin transport"/>
    <property type="evidence" value="ECO:0007669"/>
    <property type="project" value="InterPro"/>
</dbReference>
<evidence type="ECO:0000256" key="2">
    <source>
        <dbReference type="ARBA" id="ARBA00022448"/>
    </source>
</evidence>
<organism evidence="11 12">
    <name type="scientific">Cicer arietinum</name>
    <name type="common">Chickpea</name>
    <name type="synonym">Garbanzo</name>
    <dbReference type="NCBI Taxonomy" id="3827"/>
    <lineage>
        <taxon>Eukaryota</taxon>
        <taxon>Viridiplantae</taxon>
        <taxon>Streptophyta</taxon>
        <taxon>Embryophyta</taxon>
        <taxon>Tracheophyta</taxon>
        <taxon>Spermatophyta</taxon>
        <taxon>Magnoliopsida</taxon>
        <taxon>eudicotyledons</taxon>
        <taxon>Gunneridae</taxon>
        <taxon>Pentapetalae</taxon>
        <taxon>rosids</taxon>
        <taxon>fabids</taxon>
        <taxon>Fabales</taxon>
        <taxon>Fabaceae</taxon>
        <taxon>Papilionoideae</taxon>
        <taxon>50 kb inversion clade</taxon>
        <taxon>NPAAA clade</taxon>
        <taxon>Hologalegina</taxon>
        <taxon>IRL clade</taxon>
        <taxon>Cicereae</taxon>
        <taxon>Cicer</taxon>
    </lineage>
</organism>
<dbReference type="AlphaFoldDB" id="A0A1S2Z5E1"/>
<feature type="transmembrane region" description="Helical" evidence="10">
    <location>
        <begin position="147"/>
        <end position="168"/>
    </location>
</feature>
<keyword evidence="11" id="KW-1185">Reference proteome</keyword>
<evidence type="ECO:0000256" key="5">
    <source>
        <dbReference type="ARBA" id="ARBA00022989"/>
    </source>
</evidence>
<dbReference type="OrthoDB" id="191139at2759"/>
<evidence type="ECO:0000256" key="7">
    <source>
        <dbReference type="ARBA" id="ARBA00023294"/>
    </source>
</evidence>
<evidence type="ECO:0000256" key="10">
    <source>
        <dbReference type="SAM" id="Phobius"/>
    </source>
</evidence>
<dbReference type="PANTHER" id="PTHR31651">
    <property type="match status" value="1"/>
</dbReference>
<evidence type="ECO:0000313" key="12">
    <source>
        <dbReference type="RefSeq" id="XP_004515379.2"/>
    </source>
</evidence>
<dbReference type="Proteomes" id="UP000087171">
    <property type="component" value="Unplaced"/>
</dbReference>
<accession>A0A1S2Z5E1</accession>
<dbReference type="InterPro" id="IPR004776">
    <property type="entry name" value="Mem_transp_PIN-like"/>
</dbReference>
<dbReference type="KEGG" id="cam:101498835"/>
<evidence type="ECO:0000256" key="3">
    <source>
        <dbReference type="ARBA" id="ARBA00022692"/>
    </source>
</evidence>
<dbReference type="PANTHER" id="PTHR31651:SF44">
    <property type="entry name" value="AUXIN EFFLUX CARRIER FAMILY PROTEIN"/>
    <property type="match status" value="1"/>
</dbReference>
<dbReference type="eggNOG" id="KOG2722">
    <property type="taxonomic scope" value="Eukaryota"/>
</dbReference>
<comment type="subcellular location">
    <subcellularLocation>
        <location evidence="1">Endoplasmic reticulum membrane</location>
        <topology evidence="1">Multi-pass membrane protein</topology>
    </subcellularLocation>
</comment>
<evidence type="ECO:0000256" key="9">
    <source>
        <dbReference type="ARBA" id="ARBA00025752"/>
    </source>
</evidence>
<dbReference type="GeneID" id="101498835"/>
<feature type="transmembrane region" description="Helical" evidence="10">
    <location>
        <begin position="253"/>
        <end position="272"/>
    </location>
</feature>
<dbReference type="PaxDb" id="3827-XP_004515379.1"/>
<dbReference type="STRING" id="3827.A0A1S2Z5E1"/>
<sequence length="416" mass="45387">MEFMKLFLVALAPLLNIFIIAALGAILALQSIGILRKNAKKHLNIIVYFVFTPALLYSLLANSITLGSLVMLWFLPLNILLRYIIGSTLAWFLNKTIRVPRHLHGLVMGCCAAGNIGTLPLIIVPTICIEGSHLFGNVDVCTRNALAFTSLTSAVGHICCWSIVYNFLRIYSLKPSVVKFDESTKNNEIGILENISKCSKKALSSIEEKSLPSDCIDHLEIECKVVDGQEKVQEKSNIMKHLKNFTDRNNLKALFAPALWGVVVGVIIGIVPQLRKVLIGESAPLHMLHTSVAMLGDACIPTMILIVGANLLKGLKGIGKMVPLVVGIILVMYVALPSIGIGIVKGAIHFNLISSDPLYHFVLLLHYAVPPAVSVSTMTQLFGVGKSECSVIMFATYASAPILLTLWCTVFMWLVL</sequence>
<gene>
    <name evidence="12" type="primary">LOC101498835</name>
</gene>
<feature type="transmembrane region" description="Helical" evidence="10">
    <location>
        <begin position="292"/>
        <end position="312"/>
    </location>
</feature>
<keyword evidence="7" id="KW-0927">Auxin signaling pathway</keyword>
<dbReference type="GO" id="GO:0009734">
    <property type="term" value="P:auxin-activated signaling pathway"/>
    <property type="evidence" value="ECO:0007669"/>
    <property type="project" value="UniProtKB-KW"/>
</dbReference>
<reference evidence="12" key="1">
    <citation type="submission" date="2025-08" db="UniProtKB">
        <authorList>
            <consortium name="RefSeq"/>
        </authorList>
    </citation>
    <scope>IDENTIFICATION</scope>
    <source>
        <tissue evidence="12">Etiolated seedlings</tissue>
    </source>
</reference>
<feature type="transmembrane region" description="Helical" evidence="10">
    <location>
        <begin position="391"/>
        <end position="415"/>
    </location>
</feature>